<protein>
    <recommendedName>
        <fullName evidence="2">DUF6598 domain-containing protein</fullName>
    </recommendedName>
</protein>
<dbReference type="InParanoid" id="A0A1Z5S5C1"/>
<organism evidence="3 4">
    <name type="scientific">Sorghum bicolor</name>
    <name type="common">Sorghum</name>
    <name type="synonym">Sorghum vulgare</name>
    <dbReference type="NCBI Taxonomy" id="4558"/>
    <lineage>
        <taxon>Eukaryota</taxon>
        <taxon>Viridiplantae</taxon>
        <taxon>Streptophyta</taxon>
        <taxon>Embryophyta</taxon>
        <taxon>Tracheophyta</taxon>
        <taxon>Spermatophyta</taxon>
        <taxon>Magnoliopsida</taxon>
        <taxon>Liliopsida</taxon>
        <taxon>Poales</taxon>
        <taxon>Poaceae</taxon>
        <taxon>PACMAD clade</taxon>
        <taxon>Panicoideae</taxon>
        <taxon>Andropogonodae</taxon>
        <taxon>Andropogoneae</taxon>
        <taxon>Sorghinae</taxon>
        <taxon>Sorghum</taxon>
    </lineage>
</organism>
<dbReference type="PANTHER" id="PTHR33065:SF81">
    <property type="entry name" value="DUF6598 DOMAIN-CONTAINING PROTEIN"/>
    <property type="match status" value="1"/>
</dbReference>
<dbReference type="EMBL" id="CM000760">
    <property type="protein sequence ID" value="OQU91133.1"/>
    <property type="molecule type" value="Genomic_DNA"/>
</dbReference>
<dbReference type="AlphaFoldDB" id="A0A1Z5S5C1"/>
<evidence type="ECO:0000313" key="4">
    <source>
        <dbReference type="Proteomes" id="UP000000768"/>
    </source>
</evidence>
<dbReference type="eggNOG" id="ENOG502RRQS">
    <property type="taxonomic scope" value="Eukaryota"/>
</dbReference>
<feature type="domain" description="DUF6598" evidence="2">
    <location>
        <begin position="134"/>
        <end position="360"/>
    </location>
</feature>
<proteinExistence type="predicted"/>
<feature type="region of interest" description="Disordered" evidence="1">
    <location>
        <begin position="27"/>
        <end position="83"/>
    </location>
</feature>
<dbReference type="FunCoup" id="A0A1Z5S5C1">
    <property type="interactions" value="10"/>
</dbReference>
<evidence type="ECO:0000259" key="2">
    <source>
        <dbReference type="Pfam" id="PF20241"/>
    </source>
</evidence>
<dbReference type="Gramene" id="OQU91133">
    <property type="protein sequence ID" value="OQU91133"/>
    <property type="gene ID" value="SORBI_3001G122700"/>
</dbReference>
<feature type="compositionally biased region" description="Acidic residues" evidence="1">
    <location>
        <begin position="40"/>
        <end position="58"/>
    </location>
</feature>
<sequence>MDSIKPAEGCGVYVILGISWTNLGFGKAGPRTTRANQTEGLEEEEEEEEDGTTMEDVAEERQIKRPAEADDDTEDDSAKRLKPWSREDEAKASLLLRVREEQATLYDPKLRGYRCCRGFRYGTTCEPSVFDHDEESSDVGFPISIYGTVLMRDELDFKCIYLFQRDRDNCQVISSPDEMLTLTGPNRGAFEADVFYFEINLNIRGGEEQDMDRIFSRTLEHQDYPLGPWTKKRQISSWLSTLELAYRSVHYAVEAVIGINILRGPRIFSGSVTACTTEDSNEMVLYDSERWGLVAIASADGSVTLPRSLVVLREDEDLLLKITVFGRGLRTKPKTTVLTVEHSDRSFKIKQGGYQLHVTVSWSGIL</sequence>
<evidence type="ECO:0000256" key="1">
    <source>
        <dbReference type="SAM" id="MobiDB-lite"/>
    </source>
</evidence>
<dbReference type="OMA" id="TEWWKDE"/>
<feature type="compositionally biased region" description="Basic and acidic residues" evidence="1">
    <location>
        <begin position="59"/>
        <end position="68"/>
    </location>
</feature>
<accession>A0A1Z5S5C1</accession>
<evidence type="ECO:0000313" key="3">
    <source>
        <dbReference type="EMBL" id="OQU91133.1"/>
    </source>
</evidence>
<dbReference type="Proteomes" id="UP000000768">
    <property type="component" value="Chromosome 1"/>
</dbReference>
<dbReference type="InterPro" id="IPR046533">
    <property type="entry name" value="DUF6598"/>
</dbReference>
<dbReference type="PANTHER" id="PTHR33065">
    <property type="entry name" value="OS07G0486400 PROTEIN"/>
    <property type="match status" value="1"/>
</dbReference>
<reference evidence="4" key="2">
    <citation type="journal article" date="2018" name="Plant J.">
        <title>The Sorghum bicolor reference genome: improved assembly, gene annotations, a transcriptome atlas, and signatures of genome organization.</title>
        <authorList>
            <person name="McCormick R.F."/>
            <person name="Truong S.K."/>
            <person name="Sreedasyam A."/>
            <person name="Jenkins J."/>
            <person name="Shu S."/>
            <person name="Sims D."/>
            <person name="Kennedy M."/>
            <person name="Amirebrahimi M."/>
            <person name="Weers B.D."/>
            <person name="McKinley B."/>
            <person name="Mattison A."/>
            <person name="Morishige D.T."/>
            <person name="Grimwood J."/>
            <person name="Schmutz J."/>
            <person name="Mullet J.E."/>
        </authorList>
    </citation>
    <scope>NUCLEOTIDE SEQUENCE [LARGE SCALE GENOMIC DNA]</scope>
    <source>
        <strain evidence="4">cv. BTx623</strain>
    </source>
</reference>
<keyword evidence="4" id="KW-1185">Reference proteome</keyword>
<gene>
    <name evidence="3" type="ORF">SORBI_3001G122700</name>
</gene>
<dbReference type="Pfam" id="PF20241">
    <property type="entry name" value="DUF6598"/>
    <property type="match status" value="1"/>
</dbReference>
<reference evidence="3 4" key="1">
    <citation type="journal article" date="2009" name="Nature">
        <title>The Sorghum bicolor genome and the diversification of grasses.</title>
        <authorList>
            <person name="Paterson A.H."/>
            <person name="Bowers J.E."/>
            <person name="Bruggmann R."/>
            <person name="Dubchak I."/>
            <person name="Grimwood J."/>
            <person name="Gundlach H."/>
            <person name="Haberer G."/>
            <person name="Hellsten U."/>
            <person name="Mitros T."/>
            <person name="Poliakov A."/>
            <person name="Schmutz J."/>
            <person name="Spannagl M."/>
            <person name="Tang H."/>
            <person name="Wang X."/>
            <person name="Wicker T."/>
            <person name="Bharti A.K."/>
            <person name="Chapman J."/>
            <person name="Feltus F.A."/>
            <person name="Gowik U."/>
            <person name="Grigoriev I.V."/>
            <person name="Lyons E."/>
            <person name="Maher C.A."/>
            <person name="Martis M."/>
            <person name="Narechania A."/>
            <person name="Otillar R.P."/>
            <person name="Penning B.W."/>
            <person name="Salamov A.A."/>
            <person name="Wang Y."/>
            <person name="Zhang L."/>
            <person name="Carpita N.C."/>
            <person name="Freeling M."/>
            <person name="Gingle A.R."/>
            <person name="Hash C.T."/>
            <person name="Keller B."/>
            <person name="Klein P."/>
            <person name="Kresovich S."/>
            <person name="McCann M.C."/>
            <person name="Ming R."/>
            <person name="Peterson D.G."/>
            <person name="Mehboob-ur-Rahman"/>
            <person name="Ware D."/>
            <person name="Westhoff P."/>
            <person name="Mayer K.F."/>
            <person name="Messing J."/>
            <person name="Rokhsar D.S."/>
        </authorList>
    </citation>
    <scope>NUCLEOTIDE SEQUENCE [LARGE SCALE GENOMIC DNA]</scope>
    <source>
        <strain evidence="4">cv. BTx623</strain>
    </source>
</reference>
<name>A0A1Z5S5C1_SORBI</name>